<evidence type="ECO:0000313" key="2">
    <source>
        <dbReference type="Proteomes" id="UP000054248"/>
    </source>
</evidence>
<protein>
    <submittedName>
        <fullName evidence="1">Uncharacterized protein</fullName>
    </submittedName>
</protein>
<proteinExistence type="predicted"/>
<reference evidence="1 2" key="1">
    <citation type="submission" date="2014-04" db="EMBL/GenBank/DDBJ databases">
        <authorList>
            <consortium name="DOE Joint Genome Institute"/>
            <person name="Kuo A."/>
            <person name="Girlanda M."/>
            <person name="Perotto S."/>
            <person name="Kohler A."/>
            <person name="Nagy L.G."/>
            <person name="Floudas D."/>
            <person name="Copeland A."/>
            <person name="Barry K.W."/>
            <person name="Cichocki N."/>
            <person name="Veneault-Fourrey C."/>
            <person name="LaButti K."/>
            <person name="Lindquist E.A."/>
            <person name="Lipzen A."/>
            <person name="Lundell T."/>
            <person name="Morin E."/>
            <person name="Murat C."/>
            <person name="Sun H."/>
            <person name="Tunlid A."/>
            <person name="Henrissat B."/>
            <person name="Grigoriev I.V."/>
            <person name="Hibbett D.S."/>
            <person name="Martin F."/>
            <person name="Nordberg H.P."/>
            <person name="Cantor M.N."/>
            <person name="Hua S.X."/>
        </authorList>
    </citation>
    <scope>NUCLEOTIDE SEQUENCE [LARGE SCALE GENOMIC DNA]</scope>
    <source>
        <strain evidence="1 2">MUT 4182</strain>
    </source>
</reference>
<gene>
    <name evidence="1" type="ORF">M407DRAFT_13046</name>
</gene>
<name>A0A0C3PNH6_9AGAM</name>
<reference evidence="2" key="2">
    <citation type="submission" date="2015-01" db="EMBL/GenBank/DDBJ databases">
        <title>Evolutionary Origins and Diversification of the Mycorrhizal Mutualists.</title>
        <authorList>
            <consortium name="DOE Joint Genome Institute"/>
            <consortium name="Mycorrhizal Genomics Consortium"/>
            <person name="Kohler A."/>
            <person name="Kuo A."/>
            <person name="Nagy L.G."/>
            <person name="Floudas D."/>
            <person name="Copeland A."/>
            <person name="Barry K.W."/>
            <person name="Cichocki N."/>
            <person name="Veneault-Fourrey C."/>
            <person name="LaButti K."/>
            <person name="Lindquist E.A."/>
            <person name="Lipzen A."/>
            <person name="Lundell T."/>
            <person name="Morin E."/>
            <person name="Murat C."/>
            <person name="Riley R."/>
            <person name="Ohm R."/>
            <person name="Sun H."/>
            <person name="Tunlid A."/>
            <person name="Henrissat B."/>
            <person name="Grigoriev I.V."/>
            <person name="Hibbett D.S."/>
            <person name="Martin F."/>
        </authorList>
    </citation>
    <scope>NUCLEOTIDE SEQUENCE [LARGE SCALE GENOMIC DNA]</scope>
    <source>
        <strain evidence="2">MUT 4182</strain>
    </source>
</reference>
<dbReference type="EMBL" id="KN823729">
    <property type="protein sequence ID" value="KIO15970.1"/>
    <property type="molecule type" value="Genomic_DNA"/>
</dbReference>
<organism evidence="1 2">
    <name type="scientific">Tulasnella calospora MUT 4182</name>
    <dbReference type="NCBI Taxonomy" id="1051891"/>
    <lineage>
        <taxon>Eukaryota</taxon>
        <taxon>Fungi</taxon>
        <taxon>Dikarya</taxon>
        <taxon>Basidiomycota</taxon>
        <taxon>Agaricomycotina</taxon>
        <taxon>Agaricomycetes</taxon>
        <taxon>Cantharellales</taxon>
        <taxon>Tulasnellaceae</taxon>
        <taxon>Tulasnella</taxon>
    </lineage>
</organism>
<sequence length="151" mass="17634">MDEVAEIGYPLTLTNTLQTPPGIDPGLKYPLKRSDSAEDCFVKFHPYLLWLREFIHLNPWVPVEITNEYDTLWKDYKDKESECDKISAVKEFFSQTAHSKVLQLWNVYKRLRKRVDDMGSKRVTKKQNQIATRVIAELLRSEEENKKSGTG</sequence>
<dbReference type="OrthoDB" id="3226877at2759"/>
<dbReference type="HOGENOM" id="CLU_1751042_0_0_1"/>
<dbReference type="Proteomes" id="UP000054248">
    <property type="component" value="Unassembled WGS sequence"/>
</dbReference>
<dbReference type="AlphaFoldDB" id="A0A0C3PNH6"/>
<evidence type="ECO:0000313" key="1">
    <source>
        <dbReference type="EMBL" id="KIO15970.1"/>
    </source>
</evidence>
<accession>A0A0C3PNH6</accession>
<keyword evidence="2" id="KW-1185">Reference proteome</keyword>